<feature type="domain" description="LysM" evidence="3">
    <location>
        <begin position="27"/>
        <end position="71"/>
    </location>
</feature>
<dbReference type="PANTHER" id="PTHR39160:SF4">
    <property type="entry name" value="RESUSCITATION-PROMOTING FACTOR RPFB"/>
    <property type="match status" value="1"/>
</dbReference>
<organism evidence="4 5">
    <name type="scientific">Solibacillus faecavium</name>
    <dbReference type="NCBI Taxonomy" id="2762221"/>
    <lineage>
        <taxon>Bacteria</taxon>
        <taxon>Bacillati</taxon>
        <taxon>Bacillota</taxon>
        <taxon>Bacilli</taxon>
        <taxon>Bacillales</taxon>
        <taxon>Caryophanaceae</taxon>
        <taxon>Solibacillus</taxon>
    </lineage>
</organism>
<keyword evidence="1 2" id="KW-0732">Signal</keyword>
<dbReference type="InterPro" id="IPR036908">
    <property type="entry name" value="RlpA-like_sf"/>
</dbReference>
<sequence length="193" mass="21368">MFHKRLLCSFAFIIFTSLFFSNAISAATHTIKKGEELDKIAERYNTSVHTLLEINELEDKKQAVTGYVLQLPDHIKNNQKKVKEKKEKNEKLDDFEVVKTLTVEASAFTASCKGCSGKTASGINLKKNPDVKLIAVDPKIIPLGTKVWVEGYGIAVAGDTGGSIKGSKIDVFVKTKKTALNWGRKKVEIKILK</sequence>
<reference evidence="4 5" key="1">
    <citation type="submission" date="2020-08" db="EMBL/GenBank/DDBJ databases">
        <title>A Genomic Blueprint of the Chicken Gut Microbiome.</title>
        <authorList>
            <person name="Gilroy R."/>
            <person name="Ravi A."/>
            <person name="Getino M."/>
            <person name="Pursley I."/>
            <person name="Horton D.L."/>
            <person name="Alikhan N.-F."/>
            <person name="Baker D."/>
            <person name="Gharbi K."/>
            <person name="Hall N."/>
            <person name="Watson M."/>
            <person name="Adriaenssens E.M."/>
            <person name="Foster-Nyarko E."/>
            <person name="Jarju S."/>
            <person name="Secka A."/>
            <person name="Antonio M."/>
            <person name="Oren A."/>
            <person name="Chaudhuri R."/>
            <person name="La Ragione R.M."/>
            <person name="Hildebrand F."/>
            <person name="Pallen M.J."/>
        </authorList>
    </citation>
    <scope>NUCLEOTIDE SEQUENCE [LARGE SCALE GENOMIC DNA]</scope>
    <source>
        <strain evidence="4 5">A46</strain>
    </source>
</reference>
<dbReference type="RefSeq" id="WP_191698131.1">
    <property type="nucleotide sequence ID" value="NZ_JACSPZ010000001.1"/>
</dbReference>
<comment type="caution">
    <text evidence="4">The sequence shown here is derived from an EMBL/GenBank/DDBJ whole genome shotgun (WGS) entry which is preliminary data.</text>
</comment>
<evidence type="ECO:0000256" key="2">
    <source>
        <dbReference type="SAM" id="SignalP"/>
    </source>
</evidence>
<feature type="signal peptide" evidence="2">
    <location>
        <begin position="1"/>
        <end position="26"/>
    </location>
</feature>
<evidence type="ECO:0000313" key="4">
    <source>
        <dbReference type="EMBL" id="MBD8035139.1"/>
    </source>
</evidence>
<dbReference type="CDD" id="cd00118">
    <property type="entry name" value="LysM"/>
    <property type="match status" value="1"/>
</dbReference>
<proteinExistence type="predicted"/>
<dbReference type="SUPFAM" id="SSF54106">
    <property type="entry name" value="LysM domain"/>
    <property type="match status" value="1"/>
</dbReference>
<accession>A0ABR8XTF4</accession>
<dbReference type="Proteomes" id="UP000619101">
    <property type="component" value="Unassembled WGS sequence"/>
</dbReference>
<protein>
    <submittedName>
        <fullName evidence="4">LysM peptidoglycan-binding domain-containing protein</fullName>
    </submittedName>
</protein>
<dbReference type="InterPro" id="IPR051933">
    <property type="entry name" value="Resuscitation_pf_RpfB"/>
</dbReference>
<dbReference type="SUPFAM" id="SSF50685">
    <property type="entry name" value="Barwin-like endoglucanases"/>
    <property type="match status" value="1"/>
</dbReference>
<dbReference type="Pfam" id="PF06725">
    <property type="entry name" value="3D"/>
    <property type="match status" value="1"/>
</dbReference>
<feature type="chain" id="PRO_5046697723" evidence="2">
    <location>
        <begin position="27"/>
        <end position="193"/>
    </location>
</feature>
<gene>
    <name evidence="4" type="ORF">H9635_00215</name>
</gene>
<dbReference type="InterPro" id="IPR018392">
    <property type="entry name" value="LysM"/>
</dbReference>
<dbReference type="Pfam" id="PF01476">
    <property type="entry name" value="LysM"/>
    <property type="match status" value="1"/>
</dbReference>
<dbReference type="PROSITE" id="PS51782">
    <property type="entry name" value="LYSM"/>
    <property type="match status" value="1"/>
</dbReference>
<evidence type="ECO:0000313" key="5">
    <source>
        <dbReference type="Proteomes" id="UP000619101"/>
    </source>
</evidence>
<dbReference type="Gene3D" id="3.10.350.10">
    <property type="entry name" value="LysM domain"/>
    <property type="match status" value="1"/>
</dbReference>
<name>A0ABR8XTF4_9BACL</name>
<evidence type="ECO:0000256" key="1">
    <source>
        <dbReference type="ARBA" id="ARBA00022729"/>
    </source>
</evidence>
<dbReference type="InterPro" id="IPR036779">
    <property type="entry name" value="LysM_dom_sf"/>
</dbReference>
<dbReference type="CDD" id="cd22786">
    <property type="entry name" value="DPBB_YuiC-like"/>
    <property type="match status" value="1"/>
</dbReference>
<dbReference type="Gene3D" id="2.40.40.10">
    <property type="entry name" value="RlpA-like domain"/>
    <property type="match status" value="1"/>
</dbReference>
<dbReference type="SMART" id="SM00257">
    <property type="entry name" value="LysM"/>
    <property type="match status" value="1"/>
</dbReference>
<evidence type="ECO:0000259" key="3">
    <source>
        <dbReference type="PROSITE" id="PS51782"/>
    </source>
</evidence>
<keyword evidence="5" id="KW-1185">Reference proteome</keyword>
<dbReference type="InterPro" id="IPR010611">
    <property type="entry name" value="3D_dom"/>
</dbReference>
<dbReference type="PANTHER" id="PTHR39160">
    <property type="entry name" value="CELL WALL-BINDING PROTEIN YOCH"/>
    <property type="match status" value="1"/>
</dbReference>
<dbReference type="EMBL" id="JACSPZ010000001">
    <property type="protein sequence ID" value="MBD8035139.1"/>
    <property type="molecule type" value="Genomic_DNA"/>
</dbReference>